<gene>
    <name evidence="1" type="ORF">MKW98_005867</name>
</gene>
<dbReference type="EMBL" id="JAJJMB010002292">
    <property type="protein sequence ID" value="KAI3952172.1"/>
    <property type="molecule type" value="Genomic_DNA"/>
</dbReference>
<protein>
    <submittedName>
        <fullName evidence="1">Uncharacterized protein</fullName>
    </submittedName>
</protein>
<evidence type="ECO:0000313" key="1">
    <source>
        <dbReference type="EMBL" id="KAI3952172.1"/>
    </source>
</evidence>
<name>A0AAD4TDM8_9MAGN</name>
<comment type="caution">
    <text evidence="1">The sequence shown here is derived from an EMBL/GenBank/DDBJ whole genome shotgun (WGS) entry which is preliminary data.</text>
</comment>
<dbReference type="Proteomes" id="UP001202328">
    <property type="component" value="Unassembled WGS sequence"/>
</dbReference>
<organism evidence="1 2">
    <name type="scientific">Papaver atlanticum</name>
    <dbReference type="NCBI Taxonomy" id="357466"/>
    <lineage>
        <taxon>Eukaryota</taxon>
        <taxon>Viridiplantae</taxon>
        <taxon>Streptophyta</taxon>
        <taxon>Embryophyta</taxon>
        <taxon>Tracheophyta</taxon>
        <taxon>Spermatophyta</taxon>
        <taxon>Magnoliopsida</taxon>
        <taxon>Ranunculales</taxon>
        <taxon>Papaveraceae</taxon>
        <taxon>Papaveroideae</taxon>
        <taxon>Papaver</taxon>
    </lineage>
</organism>
<sequence>MSVLKCNCLSEVDLTDCEALMNSTSEVFSDEGGCLVPKSLALDSCEVGIRSLNFASIHCPRLIKLDSSFYGQLKDDCLSAATTAACL</sequence>
<proteinExistence type="predicted"/>
<accession>A0AAD4TDM8</accession>
<reference evidence="1" key="1">
    <citation type="submission" date="2022-04" db="EMBL/GenBank/DDBJ databases">
        <title>A functionally conserved STORR gene fusion in Papaver species that diverged 16.8 million years ago.</title>
        <authorList>
            <person name="Catania T."/>
        </authorList>
    </citation>
    <scope>NUCLEOTIDE SEQUENCE</scope>
    <source>
        <strain evidence="1">S-188037</strain>
    </source>
</reference>
<keyword evidence="2" id="KW-1185">Reference proteome</keyword>
<evidence type="ECO:0000313" key="2">
    <source>
        <dbReference type="Proteomes" id="UP001202328"/>
    </source>
</evidence>
<dbReference type="AlphaFoldDB" id="A0AAD4TDM8"/>